<keyword evidence="9" id="KW-1185">Reference proteome</keyword>
<feature type="domain" description="Core-binding (CB)" evidence="7">
    <location>
        <begin position="1"/>
        <end position="83"/>
    </location>
</feature>
<keyword evidence="4" id="KW-0233">DNA recombination</keyword>
<dbReference type="PROSITE" id="PS51900">
    <property type="entry name" value="CB"/>
    <property type="match status" value="1"/>
</dbReference>
<geneLocation type="plasmid" evidence="8 9">
    <name>unnamed1</name>
</geneLocation>
<dbReference type="PANTHER" id="PTHR30349:SF41">
    <property type="entry name" value="INTEGRASE_RECOMBINASE PROTEIN MJ0367-RELATED"/>
    <property type="match status" value="1"/>
</dbReference>
<dbReference type="EMBL" id="CP095076">
    <property type="protein sequence ID" value="UOR14179.1"/>
    <property type="molecule type" value="Genomic_DNA"/>
</dbReference>
<dbReference type="InterPro" id="IPR010998">
    <property type="entry name" value="Integrase_recombinase_N"/>
</dbReference>
<accession>A0ABY4HHS8</accession>
<dbReference type="Pfam" id="PF13495">
    <property type="entry name" value="Phage_int_SAM_4"/>
    <property type="match status" value="1"/>
</dbReference>
<dbReference type="Gene3D" id="1.10.150.130">
    <property type="match status" value="1"/>
</dbReference>
<evidence type="ECO:0000259" key="6">
    <source>
        <dbReference type="PROSITE" id="PS51898"/>
    </source>
</evidence>
<name>A0ABY4HHS8_9BACI</name>
<comment type="similarity">
    <text evidence="1">Belongs to the 'phage' integrase family.</text>
</comment>
<dbReference type="InterPro" id="IPR044068">
    <property type="entry name" value="CB"/>
</dbReference>
<dbReference type="InterPro" id="IPR002104">
    <property type="entry name" value="Integrase_catalytic"/>
</dbReference>
<proteinExistence type="inferred from homology"/>
<keyword evidence="8" id="KW-0614">Plasmid</keyword>
<dbReference type="RefSeq" id="WP_079525035.1">
    <property type="nucleotide sequence ID" value="NZ_CP095076.1"/>
</dbReference>
<feature type="domain" description="Tyr recombinase" evidence="6">
    <location>
        <begin position="102"/>
        <end position="271"/>
    </location>
</feature>
<dbReference type="InterPro" id="IPR011010">
    <property type="entry name" value="DNA_brk_join_enz"/>
</dbReference>
<evidence type="ECO:0000256" key="1">
    <source>
        <dbReference type="ARBA" id="ARBA00008857"/>
    </source>
</evidence>
<evidence type="ECO:0000313" key="9">
    <source>
        <dbReference type="Proteomes" id="UP000830326"/>
    </source>
</evidence>
<dbReference type="SUPFAM" id="SSF56349">
    <property type="entry name" value="DNA breaking-rejoining enzymes"/>
    <property type="match status" value="1"/>
</dbReference>
<sequence>MTKSVLEVFREEGLKGKSESTCDTYIHALEQFNHWLEGTGTNLEDFSRSDVQQYIDYLTAKRKSAATVNKIWNAIKPFARWTGNAKAVQDIRVVKMADLKKQAPKGLDRIERNRLVREVDRDGNKRDYAIILMLLYTGVRVRELVSLNRDDIQKSERKGEVRVIGKGNRERIIPLNVEVRRALTDYLDQRGDNQPALFLSSRVKRISIRSVQTVLGKYKVHPHALRHTFITGLVRAGEDISVIQSLSGHQSADMVLRYSQPTAQDKEKAVENIYINSSG</sequence>
<keyword evidence="3 5" id="KW-0238">DNA-binding</keyword>
<evidence type="ECO:0000313" key="8">
    <source>
        <dbReference type="EMBL" id="UOR14179.1"/>
    </source>
</evidence>
<dbReference type="PROSITE" id="PS51898">
    <property type="entry name" value="TYR_RECOMBINASE"/>
    <property type="match status" value="1"/>
</dbReference>
<reference evidence="8" key="1">
    <citation type="submission" date="2022-04" db="EMBL/GenBank/DDBJ databases">
        <title>Halobacillus sp. isolated from saltern.</title>
        <authorList>
            <person name="Won M."/>
            <person name="Lee C.-M."/>
            <person name="Woen H.-Y."/>
            <person name="Kwon S.-W."/>
        </authorList>
    </citation>
    <scope>NUCLEOTIDE SEQUENCE</scope>
    <source>
        <strain evidence="8">SSHM10-5</strain>
        <plasmid evidence="8">unnamed1</plasmid>
    </source>
</reference>
<dbReference type="PANTHER" id="PTHR30349">
    <property type="entry name" value="PHAGE INTEGRASE-RELATED"/>
    <property type="match status" value="1"/>
</dbReference>
<protein>
    <submittedName>
        <fullName evidence="8">Tyrosine-type recombinase/integrase</fullName>
    </submittedName>
</protein>
<dbReference type="InterPro" id="IPR050090">
    <property type="entry name" value="Tyrosine_recombinase_XerCD"/>
</dbReference>
<keyword evidence="2" id="KW-0229">DNA integration</keyword>
<dbReference type="InterPro" id="IPR013762">
    <property type="entry name" value="Integrase-like_cat_sf"/>
</dbReference>
<evidence type="ECO:0000256" key="2">
    <source>
        <dbReference type="ARBA" id="ARBA00022908"/>
    </source>
</evidence>
<dbReference type="Proteomes" id="UP000830326">
    <property type="component" value="Plasmid unnamed1"/>
</dbReference>
<dbReference type="InterPro" id="IPR004107">
    <property type="entry name" value="Integrase_SAM-like_N"/>
</dbReference>
<evidence type="ECO:0000256" key="3">
    <source>
        <dbReference type="ARBA" id="ARBA00023125"/>
    </source>
</evidence>
<evidence type="ECO:0000256" key="4">
    <source>
        <dbReference type="ARBA" id="ARBA00023172"/>
    </source>
</evidence>
<dbReference type="Pfam" id="PF00589">
    <property type="entry name" value="Phage_integrase"/>
    <property type="match status" value="1"/>
</dbReference>
<evidence type="ECO:0000259" key="7">
    <source>
        <dbReference type="PROSITE" id="PS51900"/>
    </source>
</evidence>
<organism evidence="8 9">
    <name type="scientific">Halobacillus amylolyticus</name>
    <dbReference type="NCBI Taxonomy" id="2932259"/>
    <lineage>
        <taxon>Bacteria</taxon>
        <taxon>Bacillati</taxon>
        <taxon>Bacillota</taxon>
        <taxon>Bacilli</taxon>
        <taxon>Bacillales</taxon>
        <taxon>Bacillaceae</taxon>
        <taxon>Halobacillus</taxon>
    </lineage>
</organism>
<dbReference type="Gene3D" id="1.10.443.10">
    <property type="entry name" value="Intergrase catalytic core"/>
    <property type="match status" value="1"/>
</dbReference>
<gene>
    <name evidence="8" type="ORF">MUO15_21070</name>
</gene>
<evidence type="ECO:0000256" key="5">
    <source>
        <dbReference type="PROSITE-ProRule" id="PRU01248"/>
    </source>
</evidence>